<comment type="function">
    <text evidence="6">HflC and HflK could encode or regulate a protease.</text>
</comment>
<protein>
    <recommendedName>
        <fullName evidence="6">Protein HflK</fullName>
    </recommendedName>
</protein>
<dbReference type="GO" id="GO:0008233">
    <property type="term" value="F:peptidase activity"/>
    <property type="evidence" value="ECO:0007669"/>
    <property type="project" value="UniProtKB-KW"/>
</dbReference>
<accession>A0A1H8FJN9</accession>
<name>A0A1H8FJN9_9BURK</name>
<evidence type="ECO:0000256" key="5">
    <source>
        <dbReference type="ARBA" id="ARBA00023136"/>
    </source>
</evidence>
<dbReference type="Proteomes" id="UP000199531">
    <property type="component" value="Unassembled WGS sequence"/>
</dbReference>
<feature type="compositionally biased region" description="Basic and acidic residues" evidence="7">
    <location>
        <begin position="464"/>
        <end position="475"/>
    </location>
</feature>
<comment type="subunit">
    <text evidence="6">HflC and HflK may interact to form a multimeric complex.</text>
</comment>
<keyword evidence="9" id="KW-0645">Protease</keyword>
<feature type="region of interest" description="Disordered" evidence="7">
    <location>
        <begin position="1"/>
        <end position="23"/>
    </location>
</feature>
<evidence type="ECO:0000256" key="4">
    <source>
        <dbReference type="ARBA" id="ARBA00022989"/>
    </source>
</evidence>
<feature type="domain" description="Band 7" evidence="8">
    <location>
        <begin position="148"/>
        <end position="323"/>
    </location>
</feature>
<feature type="compositionally biased region" description="Low complexity" evidence="7">
    <location>
        <begin position="434"/>
        <end position="463"/>
    </location>
</feature>
<dbReference type="InterPro" id="IPR036013">
    <property type="entry name" value="Band_7/SPFH_dom_sf"/>
</dbReference>
<evidence type="ECO:0000313" key="10">
    <source>
        <dbReference type="Proteomes" id="UP000199531"/>
    </source>
</evidence>
<gene>
    <name evidence="9" type="ORF">SAMN02745977_01065</name>
</gene>
<dbReference type="GO" id="GO:0016020">
    <property type="term" value="C:membrane"/>
    <property type="evidence" value="ECO:0007669"/>
    <property type="project" value="UniProtKB-SubCell"/>
</dbReference>
<evidence type="ECO:0000256" key="3">
    <source>
        <dbReference type="ARBA" id="ARBA00022692"/>
    </source>
</evidence>
<feature type="region of interest" description="Disordered" evidence="7">
    <location>
        <begin position="99"/>
        <end position="127"/>
    </location>
</feature>
<feature type="transmembrane region" description="Helical" evidence="6">
    <location>
        <begin position="132"/>
        <end position="153"/>
    </location>
</feature>
<dbReference type="Pfam" id="PF01145">
    <property type="entry name" value="Band_7"/>
    <property type="match status" value="1"/>
</dbReference>
<reference evidence="9 10" key="1">
    <citation type="submission" date="2016-10" db="EMBL/GenBank/DDBJ databases">
        <authorList>
            <person name="de Groot N.N."/>
        </authorList>
    </citation>
    <scope>NUCLEOTIDE SEQUENCE [LARGE SCALE GENOMIC DNA]</scope>
    <source>
        <strain evidence="9 10">DSM 15123</strain>
    </source>
</reference>
<dbReference type="EMBL" id="FOCW01000001">
    <property type="protein sequence ID" value="SEN31387.1"/>
    <property type="molecule type" value="Genomic_DNA"/>
</dbReference>
<keyword evidence="3 6" id="KW-0812">Transmembrane</keyword>
<dbReference type="GO" id="GO:0006508">
    <property type="term" value="P:proteolysis"/>
    <property type="evidence" value="ECO:0007669"/>
    <property type="project" value="UniProtKB-KW"/>
</dbReference>
<evidence type="ECO:0000256" key="6">
    <source>
        <dbReference type="RuleBase" id="RU364113"/>
    </source>
</evidence>
<comment type="subcellular location">
    <subcellularLocation>
        <location evidence="1">Membrane</location>
        <topology evidence="1">Single-pass membrane protein</topology>
    </subcellularLocation>
</comment>
<dbReference type="InterPro" id="IPR001107">
    <property type="entry name" value="Band_7"/>
</dbReference>
<dbReference type="OrthoDB" id="9779595at2"/>
<dbReference type="AlphaFoldDB" id="A0A1H8FJN9"/>
<feature type="compositionally biased region" description="Gly residues" evidence="7">
    <location>
        <begin position="99"/>
        <end position="113"/>
    </location>
</feature>
<dbReference type="PANTHER" id="PTHR43327">
    <property type="entry name" value="STOMATIN-LIKE PROTEIN 2, MITOCHONDRIAL"/>
    <property type="match status" value="1"/>
</dbReference>
<keyword evidence="4 6" id="KW-1133">Transmembrane helix</keyword>
<feature type="compositionally biased region" description="Polar residues" evidence="7">
    <location>
        <begin position="1"/>
        <end position="14"/>
    </location>
</feature>
<dbReference type="SMART" id="SM00244">
    <property type="entry name" value="PHB"/>
    <property type="match status" value="1"/>
</dbReference>
<feature type="region of interest" description="Disordered" evidence="7">
    <location>
        <begin position="38"/>
        <end position="87"/>
    </location>
</feature>
<evidence type="ECO:0000256" key="7">
    <source>
        <dbReference type="SAM" id="MobiDB-lite"/>
    </source>
</evidence>
<evidence type="ECO:0000256" key="2">
    <source>
        <dbReference type="ARBA" id="ARBA00006971"/>
    </source>
</evidence>
<dbReference type="PANTHER" id="PTHR43327:SF2">
    <property type="entry name" value="MODULATOR OF FTSH PROTEASE HFLK"/>
    <property type="match status" value="1"/>
</dbReference>
<feature type="region of interest" description="Disordered" evidence="7">
    <location>
        <begin position="434"/>
        <end position="475"/>
    </location>
</feature>
<feature type="compositionally biased region" description="Basic and acidic residues" evidence="7">
    <location>
        <begin position="43"/>
        <end position="79"/>
    </location>
</feature>
<proteinExistence type="inferred from homology"/>
<keyword evidence="10" id="KW-1185">Reference proteome</keyword>
<dbReference type="SUPFAM" id="SSF117892">
    <property type="entry name" value="Band 7/SPFH domain"/>
    <property type="match status" value="1"/>
</dbReference>
<dbReference type="STRING" id="1121117.SAMN02745977_01065"/>
<dbReference type="InterPro" id="IPR050710">
    <property type="entry name" value="Band7/mec-2_domain"/>
</dbReference>
<dbReference type="Pfam" id="PF12221">
    <property type="entry name" value="HflK_N"/>
    <property type="match status" value="1"/>
</dbReference>
<evidence type="ECO:0000259" key="8">
    <source>
        <dbReference type="SMART" id="SM00244"/>
    </source>
</evidence>
<keyword evidence="5 6" id="KW-0472">Membrane</keyword>
<dbReference type="Gene3D" id="3.30.479.30">
    <property type="entry name" value="Band 7 domain"/>
    <property type="match status" value="1"/>
</dbReference>
<evidence type="ECO:0000256" key="1">
    <source>
        <dbReference type="ARBA" id="ARBA00004167"/>
    </source>
</evidence>
<evidence type="ECO:0000313" key="9">
    <source>
        <dbReference type="EMBL" id="SEN31387.1"/>
    </source>
</evidence>
<dbReference type="InterPro" id="IPR020980">
    <property type="entry name" value="Membrane_HflK_N"/>
</dbReference>
<dbReference type="NCBIfam" id="TIGR01933">
    <property type="entry name" value="hflK"/>
    <property type="match status" value="1"/>
</dbReference>
<keyword evidence="9" id="KW-0378">Hydrolase</keyword>
<sequence>MDSMNETTYSSSGRAQPGATGLRRLALALPPAFQRMFNLNDPRWGRNEDDAEDRPAAAHEPRNQQDDDRPQQRPGKRPEQGPPDLDELWQDLNRKLGNLFGGRGGQGGGGGGEPRWNPLGGAQPPSGKGASIGIGMIAAVAVVVWLLSGFFIVQEGQQSVVTRFGKYQSTVGAGINWILPYPIERHETVNVTQIRSVDIGGDSVIKSTGLRDSAMLTADENIVEVKFAVQYRLSNARDYLFASRNPDQAVVQAAETAIREVIGSMRMDAALAEERDQIAPRVRKLMQVILDRYKLGVDVVGVNLQQGGVRPPEQVQAAFDDVLKAGQERERAKNEAQAYANRVIPLAVGTASRLKAEAEGYKAQVVAQAEGDASRFSAILPEYQKAPQATRDRMYNDTMKDVYSKVTKILVDAKQGSMLYLPLDKILQNQGAAATTGTTAAPAARPAAPATETPAPAAATSTDARARDADRSRER</sequence>
<dbReference type="InterPro" id="IPR010201">
    <property type="entry name" value="HflK"/>
</dbReference>
<comment type="similarity">
    <text evidence="2 6">Belongs to the band 7/mec-2 family. HflK subfamily.</text>
</comment>
<dbReference type="CDD" id="cd03404">
    <property type="entry name" value="SPFH_HflK"/>
    <property type="match status" value="1"/>
</dbReference>
<organism evidence="9 10">
    <name type="scientific">Brachymonas denitrificans DSM 15123</name>
    <dbReference type="NCBI Taxonomy" id="1121117"/>
    <lineage>
        <taxon>Bacteria</taxon>
        <taxon>Pseudomonadati</taxon>
        <taxon>Pseudomonadota</taxon>
        <taxon>Betaproteobacteria</taxon>
        <taxon>Burkholderiales</taxon>
        <taxon>Comamonadaceae</taxon>
        <taxon>Brachymonas</taxon>
    </lineage>
</organism>
<feature type="compositionally biased region" description="Low complexity" evidence="7">
    <location>
        <begin position="114"/>
        <end position="127"/>
    </location>
</feature>